<dbReference type="InterPro" id="IPR047187">
    <property type="entry name" value="SF1_C_Upf1"/>
</dbReference>
<proteinExistence type="predicted"/>
<keyword evidence="2" id="KW-0347">Helicase</keyword>
<dbReference type="Gene3D" id="3.40.50.300">
    <property type="entry name" value="P-loop containing nucleotide triphosphate hydrolases"/>
    <property type="match status" value="2"/>
</dbReference>
<dbReference type="RefSeq" id="WP_062182580.1">
    <property type="nucleotide sequence ID" value="NZ_BBXL01000017.1"/>
</dbReference>
<dbReference type="InterPro" id="IPR045055">
    <property type="entry name" value="DNA2/NAM7-like"/>
</dbReference>
<dbReference type="Pfam" id="PF13245">
    <property type="entry name" value="AAA_19"/>
    <property type="match status" value="1"/>
</dbReference>
<dbReference type="Gene3D" id="3.90.320.10">
    <property type="match status" value="1"/>
</dbReference>
<protein>
    <submittedName>
        <fullName evidence="2">DNA replication ATP-dependent helicase Dna2</fullName>
    </submittedName>
</protein>
<dbReference type="PANTHER" id="PTHR10887:SF495">
    <property type="entry name" value="HELICASE SENATAXIN ISOFORM X1-RELATED"/>
    <property type="match status" value="1"/>
</dbReference>
<gene>
    <name evidence="2" type="ORF">SAMN05444362_10555</name>
</gene>
<evidence type="ECO:0000313" key="3">
    <source>
        <dbReference type="Proteomes" id="UP000184480"/>
    </source>
</evidence>
<dbReference type="InterPro" id="IPR027417">
    <property type="entry name" value="P-loop_NTPase"/>
</dbReference>
<sequence length="1116" mass="130682">MNRERYEVIIDEIQQNDISNISLRDKYTYLKKILERNCKELTTGETLQFPSLFSRLVYLTQKYNIAPSLEWKLQNIRVKSAFLQKNESNLVSPGQYDKAKDAIREFFSIIYLNQKTTTPEEDTHSETHVNSSVKYLRVQITDLDPEEKLIIGICENTISEINIKYGVENINDTFNPTIERLWIGAQLNIIDSYLDKSGYYIPKYIVLEPDYLIDASAMAECFQNYSKSYLHYFRKRFEPPVSSHYILLGNLANFFLDELIFASHPDEVTFDQCFLKAFRDKPFEFTSCNDIKQPSDFRAFMSKAHTQFENIKRCIKEDFPANHINVNDCTLEPSFYCEQYGFQGRLDLLQLAQNSSDTTKIVELKSGGVPFPKNDPSKIAVNHEVQTAIYRLIIKSVFGFDDRKISSAILYSAAENRGENLRLAVPYQKLEKEIINLRNLIIATEHDIYTGGTGAVDQLFLNICNLDNYGKVPDFFTQQIIEFEKTIKNISETERLYLYRFIAFITRELYIQKIGDNYFESNSSTASLWNTEYLDRLESFDLIPDLEIIDIDDSSRDMKILFKRSGNTDFVNFREGEVCILYPHEKDEDSALTNQILKGTIAEISIDHLLLRFRYKQKNKTFFNSHKNWVVEHDRLDHSYTNMYKSLFSFIKSPIDKRQLLLGVKEPQYFESKFITHVNTPQEEKREIVIQKAINAKDYFLIVGPPGTGKTSIFARRLIEYYYNNTTQNILIIAYTNRAVDELCESINQAFGHDNQECDKYIRIGTELSCHENYRHRLLQNIASEAKSREELRKTIHTQRIFIGTLASVVGRQEIFDLKQFNLAIIDEASQILEPQIVGILPKVDKFIMIGDHKQLSTITLQDEEKSKVEDQLLNIIKLYNCRESLFERLFRINKDNRWEHAYDTLVYQGRMHNDLMEFPNFHFYEDQLKIANNWQSENLSEIILPEENLNTYQNIISSKRRYFFNCSEIFNSQSDKINYAEAEIITDLAKAILNIYNINQKRFDPEKTIGIITPYRNQIALIKHKLKETQIPELQNIMIDTVERFQGSQRDIILLSFCMNRPYQLDFFSNLNSEKTVDRKLNVAITRARSQFFAVGNEYILSQNPIYRKFLDFLG</sequence>
<dbReference type="STRING" id="1346286.SAMN05444362_10555"/>
<dbReference type="CDD" id="cd18808">
    <property type="entry name" value="SF1_C_Upf1"/>
    <property type="match status" value="1"/>
</dbReference>
<keyword evidence="3" id="KW-1185">Reference proteome</keyword>
<keyword evidence="2" id="KW-0378">Hydrolase</keyword>
<dbReference type="Pfam" id="PF13087">
    <property type="entry name" value="AAA_12"/>
    <property type="match status" value="1"/>
</dbReference>
<dbReference type="GO" id="GO:0004386">
    <property type="term" value="F:helicase activity"/>
    <property type="evidence" value="ECO:0007669"/>
    <property type="project" value="UniProtKB-KW"/>
</dbReference>
<keyword evidence="2" id="KW-0547">Nucleotide-binding</keyword>
<accession>A0A1M5AHH2</accession>
<dbReference type="InterPro" id="IPR011604">
    <property type="entry name" value="PDDEXK-like_dom_sf"/>
</dbReference>
<feature type="domain" description="DNA2/NAM7 helicase-like C-terminal" evidence="1">
    <location>
        <begin position="883"/>
        <end position="1099"/>
    </location>
</feature>
<dbReference type="AlphaFoldDB" id="A0A1M5AHH2"/>
<evidence type="ECO:0000259" key="1">
    <source>
        <dbReference type="Pfam" id="PF13087"/>
    </source>
</evidence>
<dbReference type="OrthoDB" id="9757917at2"/>
<dbReference type="Proteomes" id="UP000184480">
    <property type="component" value="Unassembled WGS sequence"/>
</dbReference>
<dbReference type="EMBL" id="FQUC01000005">
    <property type="protein sequence ID" value="SHF29739.1"/>
    <property type="molecule type" value="Genomic_DNA"/>
</dbReference>
<dbReference type="SUPFAM" id="SSF52540">
    <property type="entry name" value="P-loop containing nucleoside triphosphate hydrolases"/>
    <property type="match status" value="1"/>
</dbReference>
<dbReference type="InterPro" id="IPR041679">
    <property type="entry name" value="DNA2/NAM7-like_C"/>
</dbReference>
<reference evidence="3" key="1">
    <citation type="submission" date="2016-11" db="EMBL/GenBank/DDBJ databases">
        <authorList>
            <person name="Varghese N."/>
            <person name="Submissions S."/>
        </authorList>
    </citation>
    <scope>NUCLEOTIDE SEQUENCE [LARGE SCALE GENOMIC DNA]</scope>
    <source>
        <strain evidence="3">DSM 27370</strain>
    </source>
</reference>
<name>A0A1M5AHH2_9BACT</name>
<keyword evidence="2" id="KW-0067">ATP-binding</keyword>
<evidence type="ECO:0000313" key="2">
    <source>
        <dbReference type="EMBL" id="SHF29739.1"/>
    </source>
</evidence>
<dbReference type="PANTHER" id="PTHR10887">
    <property type="entry name" value="DNA2/NAM7 HELICASE FAMILY"/>
    <property type="match status" value="1"/>
</dbReference>
<organism evidence="2 3">
    <name type="scientific">Dysgonomonas macrotermitis</name>
    <dbReference type="NCBI Taxonomy" id="1346286"/>
    <lineage>
        <taxon>Bacteria</taxon>
        <taxon>Pseudomonadati</taxon>
        <taxon>Bacteroidota</taxon>
        <taxon>Bacteroidia</taxon>
        <taxon>Bacteroidales</taxon>
        <taxon>Dysgonomonadaceae</taxon>
        <taxon>Dysgonomonas</taxon>
    </lineage>
</organism>